<name>A0A0F9CNN2_9ZZZZ</name>
<protein>
    <submittedName>
        <fullName evidence="1">Uncharacterized protein</fullName>
    </submittedName>
</protein>
<gene>
    <name evidence="1" type="ORF">LCGC14_2379080</name>
</gene>
<evidence type="ECO:0000313" key="1">
    <source>
        <dbReference type="EMBL" id="KKL28042.1"/>
    </source>
</evidence>
<dbReference type="EMBL" id="LAZR01035238">
    <property type="protein sequence ID" value="KKL28042.1"/>
    <property type="molecule type" value="Genomic_DNA"/>
</dbReference>
<dbReference type="AlphaFoldDB" id="A0A0F9CNN2"/>
<sequence length="152" mass="16992">LLARGTLYSCSLAYLPRMENRCCLPGGGGILSEPPLPLIHFRSSMNSKEFTPTNCLRRALRAPVSLARAIRRLGRGLCGIWNRDLGKVEDQGMGILRFYYDFLLDSELPGFSTRLKADPKAYEVAFQYWLGKTTDAAVQAVKDRHNEVNPGD</sequence>
<organism evidence="1">
    <name type="scientific">marine sediment metagenome</name>
    <dbReference type="NCBI Taxonomy" id="412755"/>
    <lineage>
        <taxon>unclassified sequences</taxon>
        <taxon>metagenomes</taxon>
        <taxon>ecological metagenomes</taxon>
    </lineage>
</organism>
<feature type="non-terminal residue" evidence="1">
    <location>
        <position position="1"/>
    </location>
</feature>
<reference evidence="1" key="1">
    <citation type="journal article" date="2015" name="Nature">
        <title>Complex archaea that bridge the gap between prokaryotes and eukaryotes.</title>
        <authorList>
            <person name="Spang A."/>
            <person name="Saw J.H."/>
            <person name="Jorgensen S.L."/>
            <person name="Zaremba-Niedzwiedzka K."/>
            <person name="Martijn J."/>
            <person name="Lind A.E."/>
            <person name="van Eijk R."/>
            <person name="Schleper C."/>
            <person name="Guy L."/>
            <person name="Ettema T.J."/>
        </authorList>
    </citation>
    <scope>NUCLEOTIDE SEQUENCE</scope>
</reference>
<comment type="caution">
    <text evidence="1">The sequence shown here is derived from an EMBL/GenBank/DDBJ whole genome shotgun (WGS) entry which is preliminary data.</text>
</comment>
<accession>A0A0F9CNN2</accession>
<proteinExistence type="predicted"/>